<organism evidence="3 4">
    <name type="scientific">Rhodotorula mucilaginosa</name>
    <name type="common">Yeast</name>
    <name type="synonym">Rhodotorula rubra</name>
    <dbReference type="NCBI Taxonomy" id="5537"/>
    <lineage>
        <taxon>Eukaryota</taxon>
        <taxon>Fungi</taxon>
        <taxon>Dikarya</taxon>
        <taxon>Basidiomycota</taxon>
        <taxon>Pucciniomycotina</taxon>
        <taxon>Microbotryomycetes</taxon>
        <taxon>Sporidiobolales</taxon>
        <taxon>Sporidiobolaceae</taxon>
        <taxon>Rhodotorula</taxon>
    </lineage>
</organism>
<dbReference type="PANTHER" id="PTHR12175:SF1">
    <property type="entry name" value="PITH DOMAIN-CONTAINING PROTEIN 1"/>
    <property type="match status" value="1"/>
</dbReference>
<dbReference type="Gene3D" id="2.60.120.470">
    <property type="entry name" value="PITH domain"/>
    <property type="match status" value="1"/>
</dbReference>
<dbReference type="InterPro" id="IPR010400">
    <property type="entry name" value="PITH_dom"/>
</dbReference>
<accession>A0A9P6W007</accession>
<dbReference type="GO" id="GO:0005634">
    <property type="term" value="C:nucleus"/>
    <property type="evidence" value="ECO:0007669"/>
    <property type="project" value="TreeGrafter"/>
</dbReference>
<sequence length="237" mass="26082">MAPAHPAGCQCGDEDAHVILEGELAHLYQHIDRDNVVALNAQEGRDGKVVIRPWDERNQDDEWVESDADEQLILHIPFTGNIKREQSRLGNLFPVQISPDIQHGLAVRSIVIRAGPAGFTPDKMQVYANQLLDFDEATSVDPTQTFEVPVSRDVVEFAVRPAKFPSVQSLTLFFPSNHGEDTTRISYVGFKGEFSNFTRDPIITVYEAQANPADHAKIAGIGYQAGSDIGASGYGHK</sequence>
<gene>
    <name evidence="3" type="ORF">C6P46_005582</name>
</gene>
<evidence type="ECO:0000313" key="3">
    <source>
        <dbReference type="EMBL" id="KAG0658836.1"/>
    </source>
</evidence>
<dbReference type="Proteomes" id="UP000777482">
    <property type="component" value="Unassembled WGS sequence"/>
</dbReference>
<dbReference type="EMBL" id="PUHQ01000061">
    <property type="protein sequence ID" value="KAG0658836.1"/>
    <property type="molecule type" value="Genomic_DNA"/>
</dbReference>
<dbReference type="GO" id="GO:0005737">
    <property type="term" value="C:cytoplasm"/>
    <property type="evidence" value="ECO:0007669"/>
    <property type="project" value="UniProtKB-ARBA"/>
</dbReference>
<dbReference type="InterPro" id="IPR008979">
    <property type="entry name" value="Galactose-bd-like_sf"/>
</dbReference>
<dbReference type="Pfam" id="PF06201">
    <property type="entry name" value="PITH"/>
    <property type="match status" value="2"/>
</dbReference>
<dbReference type="OrthoDB" id="2635at2759"/>
<dbReference type="AlphaFoldDB" id="A0A9P6W007"/>
<reference evidence="3 4" key="1">
    <citation type="submission" date="2020-11" db="EMBL/GenBank/DDBJ databases">
        <title>Kefir isolates.</title>
        <authorList>
            <person name="Marcisauskas S."/>
            <person name="Kim Y."/>
            <person name="Blasche S."/>
        </authorList>
    </citation>
    <scope>NUCLEOTIDE SEQUENCE [LARGE SCALE GENOMIC DNA]</scope>
    <source>
        <strain evidence="3 4">KR</strain>
    </source>
</reference>
<comment type="similarity">
    <text evidence="1">Belongs to the PITHD1 family.</text>
</comment>
<proteinExistence type="inferred from homology"/>
<dbReference type="InterPro" id="IPR037047">
    <property type="entry name" value="PITH_dom_sf"/>
</dbReference>
<dbReference type="SUPFAM" id="SSF49785">
    <property type="entry name" value="Galactose-binding domain-like"/>
    <property type="match status" value="1"/>
</dbReference>
<evidence type="ECO:0000259" key="2">
    <source>
        <dbReference type="PROSITE" id="PS51532"/>
    </source>
</evidence>
<dbReference type="InterPro" id="IPR045099">
    <property type="entry name" value="PITH1-like"/>
</dbReference>
<feature type="domain" description="PITH" evidence="2">
    <location>
        <begin position="16"/>
        <end position="210"/>
    </location>
</feature>
<evidence type="ECO:0000313" key="4">
    <source>
        <dbReference type="Proteomes" id="UP000777482"/>
    </source>
</evidence>
<protein>
    <recommendedName>
        <fullName evidence="2">PITH domain-containing protein</fullName>
    </recommendedName>
</protein>
<name>A0A9P6W007_RHOMI</name>
<comment type="caution">
    <text evidence="3">The sequence shown here is derived from an EMBL/GenBank/DDBJ whole genome shotgun (WGS) entry which is preliminary data.</text>
</comment>
<evidence type="ECO:0000256" key="1">
    <source>
        <dbReference type="ARBA" id="ARBA00025788"/>
    </source>
</evidence>
<keyword evidence="4" id="KW-1185">Reference proteome</keyword>
<dbReference type="PANTHER" id="PTHR12175">
    <property type="entry name" value="AD039 HT014 THIOREDOXIN FAMILY TRP26"/>
    <property type="match status" value="1"/>
</dbReference>
<dbReference type="PROSITE" id="PS51532">
    <property type="entry name" value="PITH"/>
    <property type="match status" value="1"/>
</dbReference>